<evidence type="ECO:0008006" key="4">
    <source>
        <dbReference type="Google" id="ProtNLM"/>
    </source>
</evidence>
<protein>
    <recommendedName>
        <fullName evidence="4">DUF2630 domain-containing protein</fullName>
    </recommendedName>
</protein>
<dbReference type="AlphaFoldDB" id="A0A136PSF8"/>
<comment type="caution">
    <text evidence="2">The sequence shown here is derived from an EMBL/GenBank/DDBJ whole genome shotgun (WGS) entry which is preliminary data.</text>
</comment>
<dbReference type="EMBL" id="LRQV01000045">
    <property type="protein sequence ID" value="KXK61274.1"/>
    <property type="molecule type" value="Genomic_DNA"/>
</dbReference>
<accession>A0A136PSF8</accession>
<dbReference type="Pfam" id="PF10944">
    <property type="entry name" value="DUF2630"/>
    <property type="match status" value="1"/>
</dbReference>
<gene>
    <name evidence="2" type="ORF">AWW66_14550</name>
</gene>
<organism evidence="2 3">
    <name type="scientific">Micromonospora rosaria</name>
    <dbReference type="NCBI Taxonomy" id="47874"/>
    <lineage>
        <taxon>Bacteria</taxon>
        <taxon>Bacillati</taxon>
        <taxon>Actinomycetota</taxon>
        <taxon>Actinomycetes</taxon>
        <taxon>Micromonosporales</taxon>
        <taxon>Micromonosporaceae</taxon>
        <taxon>Micromonospora</taxon>
    </lineage>
</organism>
<proteinExistence type="predicted"/>
<dbReference type="Proteomes" id="UP000070620">
    <property type="component" value="Unassembled WGS sequence"/>
</dbReference>
<dbReference type="RefSeq" id="WP_067365675.1">
    <property type="nucleotide sequence ID" value="NZ_JBIUBN010000006.1"/>
</dbReference>
<evidence type="ECO:0000313" key="2">
    <source>
        <dbReference type="EMBL" id="KXK61274.1"/>
    </source>
</evidence>
<evidence type="ECO:0000256" key="1">
    <source>
        <dbReference type="SAM" id="MobiDB-lite"/>
    </source>
</evidence>
<evidence type="ECO:0000313" key="3">
    <source>
        <dbReference type="Proteomes" id="UP000070620"/>
    </source>
</evidence>
<feature type="region of interest" description="Disordered" evidence="1">
    <location>
        <begin position="57"/>
        <end position="81"/>
    </location>
</feature>
<name>A0A136PSF8_9ACTN</name>
<sequence>MDDRDILKRISDLVDEEHRLRSAAQVHESGTEGDRDRLRELEESLDQCWDLLRRRRAARQTHGDPEAQGVRPTSEVERYLQ</sequence>
<reference evidence="2 3" key="1">
    <citation type="submission" date="2016-01" db="EMBL/GenBank/DDBJ databases">
        <title>Whole genome sequence and analysis of Micromonospora rosaria DSM 803, which can produce antibacterial substance rosamicin.</title>
        <authorList>
            <person name="Yang H."/>
            <person name="He X."/>
            <person name="Zhu D."/>
        </authorList>
    </citation>
    <scope>NUCLEOTIDE SEQUENCE [LARGE SCALE GENOMIC DNA]</scope>
    <source>
        <strain evidence="2 3">DSM 803</strain>
    </source>
</reference>
<dbReference type="InterPro" id="IPR020311">
    <property type="entry name" value="Uncharacterised_Rv0898c"/>
</dbReference>
<dbReference type="OrthoDB" id="7376174at2"/>
<keyword evidence="3" id="KW-1185">Reference proteome</keyword>